<evidence type="ECO:0000313" key="3">
    <source>
        <dbReference type="Proteomes" id="UP000032452"/>
    </source>
</evidence>
<dbReference type="Pfam" id="PF01402">
    <property type="entry name" value="RHH_1"/>
    <property type="match status" value="1"/>
</dbReference>
<dbReference type="InterPro" id="IPR002145">
    <property type="entry name" value="CopG"/>
</dbReference>
<dbReference type="SUPFAM" id="SSF47598">
    <property type="entry name" value="Ribbon-helix-helix"/>
    <property type="match status" value="1"/>
</dbReference>
<sequence>MSRDKYASPQKWGESKKRVNIMLTPSLTKRVDELAEQMKITRSEYIEQMLRREITDEVGYKNS</sequence>
<dbReference type="InterPro" id="IPR010985">
    <property type="entry name" value="Ribbon_hlx_hlx"/>
</dbReference>
<evidence type="ECO:0000313" key="2">
    <source>
        <dbReference type="EMBL" id="KJH70837.1"/>
    </source>
</evidence>
<name>A0A0D8ZR55_9CYAN</name>
<feature type="domain" description="Ribbon-helix-helix protein CopG" evidence="1">
    <location>
        <begin position="17"/>
        <end position="56"/>
    </location>
</feature>
<protein>
    <recommendedName>
        <fullName evidence="1">Ribbon-helix-helix protein CopG domain-containing protein</fullName>
    </recommendedName>
</protein>
<gene>
    <name evidence="2" type="ORF">UH38_15685</name>
</gene>
<dbReference type="EMBL" id="JYON01000017">
    <property type="protein sequence ID" value="KJH70837.1"/>
    <property type="molecule type" value="Genomic_DNA"/>
</dbReference>
<dbReference type="Gene3D" id="1.10.1220.10">
    <property type="entry name" value="Met repressor-like"/>
    <property type="match status" value="1"/>
</dbReference>
<dbReference type="InterPro" id="IPR013321">
    <property type="entry name" value="Arc_rbn_hlx_hlx"/>
</dbReference>
<reference evidence="2 3" key="1">
    <citation type="submission" date="2015-02" db="EMBL/GenBank/DDBJ databases">
        <title>Draft genome of a novel marine cyanobacterium (Chroococcales) isolated from South Atlantic Ocean.</title>
        <authorList>
            <person name="Rigonato J."/>
            <person name="Alvarenga D.O."/>
            <person name="Branco L.H."/>
            <person name="Varani A.M."/>
            <person name="Brandini F.P."/>
            <person name="Fiore M.F."/>
        </authorList>
    </citation>
    <scope>NUCLEOTIDE SEQUENCE [LARGE SCALE GENOMIC DNA]</scope>
    <source>
        <strain evidence="2 3">CENA595</strain>
    </source>
</reference>
<organism evidence="2 3">
    <name type="scientific">Aliterella atlantica CENA595</name>
    <dbReference type="NCBI Taxonomy" id="1618023"/>
    <lineage>
        <taxon>Bacteria</taxon>
        <taxon>Bacillati</taxon>
        <taxon>Cyanobacteriota</taxon>
        <taxon>Cyanophyceae</taxon>
        <taxon>Chroococcidiopsidales</taxon>
        <taxon>Aliterellaceae</taxon>
        <taxon>Aliterella</taxon>
    </lineage>
</organism>
<dbReference type="RefSeq" id="WP_045055620.1">
    <property type="nucleotide sequence ID" value="NZ_CAWMDP010000003.1"/>
</dbReference>
<dbReference type="GO" id="GO:0006355">
    <property type="term" value="P:regulation of DNA-templated transcription"/>
    <property type="evidence" value="ECO:0007669"/>
    <property type="project" value="InterPro"/>
</dbReference>
<dbReference type="CDD" id="cd21631">
    <property type="entry name" value="RHH_CopG_NikR-like"/>
    <property type="match status" value="1"/>
</dbReference>
<accession>A0A0D8ZR55</accession>
<keyword evidence="3" id="KW-1185">Reference proteome</keyword>
<proteinExistence type="predicted"/>
<dbReference type="Proteomes" id="UP000032452">
    <property type="component" value="Unassembled WGS sequence"/>
</dbReference>
<dbReference type="AlphaFoldDB" id="A0A0D8ZR55"/>
<comment type="caution">
    <text evidence="2">The sequence shown here is derived from an EMBL/GenBank/DDBJ whole genome shotgun (WGS) entry which is preliminary data.</text>
</comment>
<evidence type="ECO:0000259" key="1">
    <source>
        <dbReference type="Pfam" id="PF01402"/>
    </source>
</evidence>